<organism evidence="1">
    <name type="scientific">Rhizophora mucronata</name>
    <name type="common">Asiatic mangrove</name>
    <dbReference type="NCBI Taxonomy" id="61149"/>
    <lineage>
        <taxon>Eukaryota</taxon>
        <taxon>Viridiplantae</taxon>
        <taxon>Streptophyta</taxon>
        <taxon>Embryophyta</taxon>
        <taxon>Tracheophyta</taxon>
        <taxon>Spermatophyta</taxon>
        <taxon>Magnoliopsida</taxon>
        <taxon>eudicotyledons</taxon>
        <taxon>Gunneridae</taxon>
        <taxon>Pentapetalae</taxon>
        <taxon>rosids</taxon>
        <taxon>fabids</taxon>
        <taxon>Malpighiales</taxon>
        <taxon>Rhizophoraceae</taxon>
        <taxon>Rhizophora</taxon>
    </lineage>
</organism>
<sequence length="26" mass="3067">MFFNLFRTVKNYHDVLAFDMSSVKVG</sequence>
<dbReference type="EMBL" id="GGEC01071550">
    <property type="protein sequence ID" value="MBX52034.1"/>
    <property type="molecule type" value="Transcribed_RNA"/>
</dbReference>
<dbReference type="AlphaFoldDB" id="A0A2P2PBC5"/>
<name>A0A2P2PBC5_RHIMU</name>
<accession>A0A2P2PBC5</accession>
<reference evidence="1" key="1">
    <citation type="submission" date="2018-02" db="EMBL/GenBank/DDBJ databases">
        <title>Rhizophora mucronata_Transcriptome.</title>
        <authorList>
            <person name="Meera S.P."/>
            <person name="Sreeshan A."/>
            <person name="Augustine A."/>
        </authorList>
    </citation>
    <scope>NUCLEOTIDE SEQUENCE</scope>
    <source>
        <tissue evidence="1">Leaf</tissue>
    </source>
</reference>
<protein>
    <submittedName>
        <fullName evidence="1">Uncharacterized protein</fullName>
    </submittedName>
</protein>
<evidence type="ECO:0000313" key="1">
    <source>
        <dbReference type="EMBL" id="MBX52034.1"/>
    </source>
</evidence>
<proteinExistence type="predicted"/>